<dbReference type="Proteomes" id="UP000014821">
    <property type="component" value="Unassembled WGS sequence"/>
</dbReference>
<sequence length="46" mass="5159">MVLSSPSPHEDLPNLLFAEGTLTQESRKNFLLLLLLCCFLPNDTNL</sequence>
<protein>
    <submittedName>
        <fullName evidence="1">Uncharacterized protein</fullName>
    </submittedName>
</protein>
<name>A0ABP2X6W9_9CHLA</name>
<evidence type="ECO:0000313" key="1">
    <source>
        <dbReference type="EMBL" id="EPP38575.1"/>
    </source>
</evidence>
<evidence type="ECO:0000313" key="2">
    <source>
        <dbReference type="Proteomes" id="UP000014821"/>
    </source>
</evidence>
<organism evidence="1 2">
    <name type="scientific">Chlamydia avium</name>
    <dbReference type="NCBI Taxonomy" id="1457141"/>
    <lineage>
        <taxon>Bacteria</taxon>
        <taxon>Pseudomonadati</taxon>
        <taxon>Chlamydiota</taxon>
        <taxon>Chlamydiia</taxon>
        <taxon>Chlamydiales</taxon>
        <taxon>Chlamydiaceae</taxon>
        <taxon>Chlamydia/Chlamydophila group</taxon>
        <taxon>Chlamydia</taxon>
    </lineage>
</organism>
<gene>
    <name evidence="1" type="ORF">CP10881SC42_0458</name>
</gene>
<proteinExistence type="predicted"/>
<comment type="caution">
    <text evidence="1">The sequence shown here is derived from an EMBL/GenBank/DDBJ whole genome shotgun (WGS) entry which is preliminary data.</text>
</comment>
<keyword evidence="2" id="KW-1185">Reference proteome</keyword>
<dbReference type="EMBL" id="ATND01000001">
    <property type="protein sequence ID" value="EPP38575.1"/>
    <property type="molecule type" value="Genomic_DNA"/>
</dbReference>
<reference evidence="1" key="1">
    <citation type="submission" date="2013-04" db="EMBL/GenBank/DDBJ databases">
        <title>Genome sequence of Chlamydia psittaci 10_881_SC42.</title>
        <authorList>
            <person name="Huot-Creasy H."/>
            <person name="McCracken C.L."/>
            <person name="Humphries M."/>
            <person name="Sachse K."/>
            <person name="Laroucau K."/>
            <person name="Bavoil P."/>
            <person name="Myers G.S."/>
        </authorList>
    </citation>
    <scope>NUCLEOTIDE SEQUENCE [LARGE SCALE GENOMIC DNA]</scope>
    <source>
        <strain evidence="1">10_881_SC42</strain>
    </source>
</reference>
<accession>A0ABP2X6W9</accession>